<dbReference type="Proteomes" id="UP001281761">
    <property type="component" value="Unassembled WGS sequence"/>
</dbReference>
<protein>
    <submittedName>
        <fullName evidence="1">FRA10AC1 protein</fullName>
    </submittedName>
</protein>
<dbReference type="Pfam" id="PF09725">
    <property type="entry name" value="Fra10Ac1"/>
    <property type="match status" value="1"/>
</dbReference>
<comment type="caution">
    <text evidence="1">The sequence shown here is derived from an EMBL/GenBank/DDBJ whole genome shotgun (WGS) entry which is preliminary data.</text>
</comment>
<sequence>MDAHSKHLKRLAEDYIIPNKDLPKYTPSVKTDFEVLQENYRFLRTEKDDRQQGDSGKLARAYDNLLFKEFCLADVSNTKRKGVGMRWRTEAEVRSGKGSTICGCVDCQNVENLTQYEVDFARKSSHRKLIIPERIHTPQNKRNITNRRNIADITIIPPLHLIHHRLMIDNDSFWTFHPAKRFLVQLDDTISFYL</sequence>
<accession>A0ABQ9YKE1</accession>
<evidence type="ECO:0000313" key="1">
    <source>
        <dbReference type="EMBL" id="KAK2964229.1"/>
    </source>
</evidence>
<proteinExistence type="predicted"/>
<reference evidence="1 2" key="1">
    <citation type="journal article" date="2022" name="bioRxiv">
        <title>Genomics of Preaxostyla Flagellates Illuminates Evolutionary Transitions and the Path Towards Mitochondrial Loss.</title>
        <authorList>
            <person name="Novak L.V.F."/>
            <person name="Treitli S.C."/>
            <person name="Pyrih J."/>
            <person name="Halakuc P."/>
            <person name="Pipaliya S.V."/>
            <person name="Vacek V."/>
            <person name="Brzon O."/>
            <person name="Soukal P."/>
            <person name="Eme L."/>
            <person name="Dacks J.B."/>
            <person name="Karnkowska A."/>
            <person name="Elias M."/>
            <person name="Hampl V."/>
        </authorList>
    </citation>
    <scope>NUCLEOTIDE SEQUENCE [LARGE SCALE GENOMIC DNA]</scope>
    <source>
        <strain evidence="1">NAU3</strain>
        <tissue evidence="1">Gut</tissue>
    </source>
</reference>
<dbReference type="EMBL" id="JARBJD010000003">
    <property type="protein sequence ID" value="KAK2964229.1"/>
    <property type="molecule type" value="Genomic_DNA"/>
</dbReference>
<name>A0ABQ9YKE1_9EUKA</name>
<keyword evidence="2" id="KW-1185">Reference proteome</keyword>
<dbReference type="InterPro" id="IPR019129">
    <property type="entry name" value="Folate-sensitive_fs_Fra10Ac1"/>
</dbReference>
<gene>
    <name evidence="1" type="ORF">BLNAU_760</name>
</gene>
<evidence type="ECO:0000313" key="2">
    <source>
        <dbReference type="Proteomes" id="UP001281761"/>
    </source>
</evidence>
<organism evidence="1 2">
    <name type="scientific">Blattamonas nauphoetae</name>
    <dbReference type="NCBI Taxonomy" id="2049346"/>
    <lineage>
        <taxon>Eukaryota</taxon>
        <taxon>Metamonada</taxon>
        <taxon>Preaxostyla</taxon>
        <taxon>Oxymonadida</taxon>
        <taxon>Blattamonas</taxon>
    </lineage>
</organism>